<keyword evidence="6" id="KW-0699">rRNA-binding</keyword>
<keyword evidence="12" id="KW-1185">Reference proteome</keyword>
<feature type="binding site" evidence="6">
    <location>
        <begin position="63"/>
        <end position="67"/>
    </location>
    <ligand>
        <name>GTP</name>
        <dbReference type="ChEBI" id="CHEBI:37565"/>
    </ligand>
</feature>
<keyword evidence="6" id="KW-0963">Cytoplasm</keyword>
<dbReference type="Pfam" id="PF01926">
    <property type="entry name" value="MMR_HSR1"/>
    <property type="match status" value="1"/>
</dbReference>
<evidence type="ECO:0000256" key="8">
    <source>
        <dbReference type="RuleBase" id="RU003761"/>
    </source>
</evidence>
<feature type="region of interest" description="G1" evidence="7">
    <location>
        <begin position="16"/>
        <end position="23"/>
    </location>
</feature>
<keyword evidence="6" id="KW-1003">Cell membrane</keyword>
<dbReference type="NCBIfam" id="NF000908">
    <property type="entry name" value="PRK00089.1"/>
    <property type="match status" value="1"/>
</dbReference>
<sequence>MDQAQAFKSGFITIIGRPNVGKSTFMNHVIGQKIAIMSDKPQTTRNKIQGVLTESDAQFIFIDTPGIHKPKHKLGDFMVKVAENTLNEVDVVMFMINAEEGFGKGDQFILERLQNVNNPVFLIINKIDKVHPNKLLPLINEYKDKYDFEEIIPISALEGNNVENLLTQIKQRLPEGPQYYPEDQITDHPERFIISELIREKALQLTREEIPHSIAVVIENIEQKERSEKVLIQATIVTERKSQKGIIIGKQGSMLKEIGMRAREDIESLLGTKVFLELWVKVQKDWRNRQHQLNEYGFSNEEY</sequence>
<dbReference type="InterPro" id="IPR027417">
    <property type="entry name" value="P-loop_NTPase"/>
</dbReference>
<dbReference type="NCBIfam" id="TIGR00231">
    <property type="entry name" value="small_GTP"/>
    <property type="match status" value="1"/>
</dbReference>
<keyword evidence="6" id="KW-0690">Ribosome biogenesis</keyword>
<evidence type="ECO:0000313" key="12">
    <source>
        <dbReference type="Proteomes" id="UP001296943"/>
    </source>
</evidence>
<dbReference type="InterPro" id="IPR030388">
    <property type="entry name" value="G_ERA_dom"/>
</dbReference>
<name>A0ABS2MUR1_9BACI</name>
<dbReference type="HAMAP" id="MF_00367">
    <property type="entry name" value="GTPase_Era"/>
    <property type="match status" value="1"/>
</dbReference>
<dbReference type="SUPFAM" id="SSF52540">
    <property type="entry name" value="P-loop containing nucleoside triphosphate hydrolases"/>
    <property type="match status" value="1"/>
</dbReference>
<feature type="region of interest" description="G2" evidence="7">
    <location>
        <begin position="42"/>
        <end position="46"/>
    </location>
</feature>
<dbReference type="InterPro" id="IPR009019">
    <property type="entry name" value="KH_sf_prok-type"/>
</dbReference>
<evidence type="ECO:0000256" key="7">
    <source>
        <dbReference type="PROSITE-ProRule" id="PRU01050"/>
    </source>
</evidence>
<dbReference type="PANTHER" id="PTHR42698">
    <property type="entry name" value="GTPASE ERA"/>
    <property type="match status" value="1"/>
</dbReference>
<feature type="domain" description="Era-type G" evidence="10">
    <location>
        <begin position="8"/>
        <end position="175"/>
    </location>
</feature>
<protein>
    <recommendedName>
        <fullName evidence="2 6">GTPase Era</fullName>
    </recommendedName>
</protein>
<evidence type="ECO:0000259" key="10">
    <source>
        <dbReference type="PROSITE" id="PS51713"/>
    </source>
</evidence>
<dbReference type="PROSITE" id="PS51713">
    <property type="entry name" value="G_ERA"/>
    <property type="match status" value="1"/>
</dbReference>
<feature type="region of interest" description="G3" evidence="7">
    <location>
        <begin position="63"/>
        <end position="66"/>
    </location>
</feature>
<dbReference type="InterPro" id="IPR005225">
    <property type="entry name" value="Small_GTP-bd"/>
</dbReference>
<dbReference type="Pfam" id="PF07650">
    <property type="entry name" value="KH_2"/>
    <property type="match status" value="1"/>
</dbReference>
<gene>
    <name evidence="6" type="primary">era</name>
    <name evidence="11" type="ORF">JOC48_000100</name>
</gene>
<evidence type="ECO:0000256" key="1">
    <source>
        <dbReference type="ARBA" id="ARBA00007921"/>
    </source>
</evidence>
<dbReference type="InterPro" id="IPR004044">
    <property type="entry name" value="KH_dom_type_2"/>
</dbReference>
<dbReference type="InterPro" id="IPR005662">
    <property type="entry name" value="GTPase_Era-like"/>
</dbReference>
<dbReference type="Gene3D" id="3.40.50.300">
    <property type="entry name" value="P-loop containing nucleotide triphosphate hydrolases"/>
    <property type="match status" value="1"/>
</dbReference>
<dbReference type="Proteomes" id="UP001296943">
    <property type="component" value="Unassembled WGS sequence"/>
</dbReference>
<comment type="similarity">
    <text evidence="1 6 7 8">Belongs to the TRAFAC class TrmE-Era-EngA-EngB-Septin-like GTPase superfamily. Era GTPase family.</text>
</comment>
<proteinExistence type="inferred from homology"/>
<feature type="region of interest" description="G5" evidence="7">
    <location>
        <begin position="154"/>
        <end position="156"/>
    </location>
</feature>
<feature type="domain" description="KH type-2" evidence="9">
    <location>
        <begin position="206"/>
        <end position="284"/>
    </location>
</feature>
<dbReference type="InterPro" id="IPR015946">
    <property type="entry name" value="KH_dom-like_a/b"/>
</dbReference>
<keyword evidence="6" id="KW-0472">Membrane</keyword>
<dbReference type="NCBIfam" id="TIGR00436">
    <property type="entry name" value="era"/>
    <property type="match status" value="1"/>
</dbReference>
<comment type="subcellular location">
    <subcellularLocation>
        <location evidence="6">Cytoplasm</location>
    </subcellularLocation>
    <subcellularLocation>
        <location evidence="6">Cell membrane</location>
        <topology evidence="6">Peripheral membrane protein</topology>
    </subcellularLocation>
</comment>
<evidence type="ECO:0000259" key="9">
    <source>
        <dbReference type="PROSITE" id="PS50823"/>
    </source>
</evidence>
<evidence type="ECO:0000313" key="11">
    <source>
        <dbReference type="EMBL" id="MBM7569631.1"/>
    </source>
</evidence>
<dbReference type="CDD" id="cd22534">
    <property type="entry name" value="KH-II_Era"/>
    <property type="match status" value="1"/>
</dbReference>
<comment type="function">
    <text evidence="6">An essential GTPase that binds both GDP and GTP, with rapid nucleotide exchange. Plays a role in 16S rRNA processing and 30S ribosomal subunit biogenesis and possibly also in cell cycle regulation and energy metabolism.</text>
</comment>
<comment type="caution">
    <text evidence="11">The sequence shown here is derived from an EMBL/GenBank/DDBJ whole genome shotgun (WGS) entry which is preliminary data.</text>
</comment>
<dbReference type="PROSITE" id="PS50823">
    <property type="entry name" value="KH_TYPE_2"/>
    <property type="match status" value="1"/>
</dbReference>
<accession>A0ABS2MUR1</accession>
<feature type="binding site" evidence="6">
    <location>
        <begin position="125"/>
        <end position="128"/>
    </location>
    <ligand>
        <name>GTP</name>
        <dbReference type="ChEBI" id="CHEBI:37565"/>
    </ligand>
</feature>
<feature type="binding site" evidence="6">
    <location>
        <begin position="16"/>
        <end position="23"/>
    </location>
    <ligand>
        <name>GTP</name>
        <dbReference type="ChEBI" id="CHEBI:37565"/>
    </ligand>
</feature>
<keyword evidence="3 6" id="KW-0547">Nucleotide-binding</keyword>
<dbReference type="PANTHER" id="PTHR42698:SF1">
    <property type="entry name" value="GTPASE ERA, MITOCHONDRIAL"/>
    <property type="match status" value="1"/>
</dbReference>
<keyword evidence="5 6" id="KW-0342">GTP-binding</keyword>
<evidence type="ECO:0000256" key="2">
    <source>
        <dbReference type="ARBA" id="ARBA00020484"/>
    </source>
</evidence>
<feature type="region of interest" description="G4" evidence="7">
    <location>
        <begin position="125"/>
        <end position="128"/>
    </location>
</feature>
<dbReference type="EMBL" id="JAFBDR010000001">
    <property type="protein sequence ID" value="MBM7569631.1"/>
    <property type="molecule type" value="Genomic_DNA"/>
</dbReference>
<dbReference type="CDD" id="cd04163">
    <property type="entry name" value="Era"/>
    <property type="match status" value="1"/>
</dbReference>
<dbReference type="Gene3D" id="3.30.300.20">
    <property type="match status" value="1"/>
</dbReference>
<evidence type="ECO:0000256" key="3">
    <source>
        <dbReference type="ARBA" id="ARBA00022741"/>
    </source>
</evidence>
<organism evidence="11 12">
    <name type="scientific">Aquibacillus albus</name>
    <dbReference type="NCBI Taxonomy" id="1168171"/>
    <lineage>
        <taxon>Bacteria</taxon>
        <taxon>Bacillati</taxon>
        <taxon>Bacillota</taxon>
        <taxon>Bacilli</taxon>
        <taxon>Bacillales</taxon>
        <taxon>Bacillaceae</taxon>
        <taxon>Aquibacillus</taxon>
    </lineage>
</organism>
<reference evidence="11 12" key="1">
    <citation type="submission" date="2021-01" db="EMBL/GenBank/DDBJ databases">
        <title>Genomic Encyclopedia of Type Strains, Phase IV (KMG-IV): sequencing the most valuable type-strain genomes for metagenomic binning, comparative biology and taxonomic classification.</title>
        <authorList>
            <person name="Goeker M."/>
        </authorList>
    </citation>
    <scope>NUCLEOTIDE SEQUENCE [LARGE SCALE GENOMIC DNA]</scope>
    <source>
        <strain evidence="11 12">DSM 23711</strain>
    </source>
</reference>
<evidence type="ECO:0000256" key="4">
    <source>
        <dbReference type="ARBA" id="ARBA00022884"/>
    </source>
</evidence>
<evidence type="ECO:0000256" key="5">
    <source>
        <dbReference type="ARBA" id="ARBA00023134"/>
    </source>
</evidence>
<dbReference type="SUPFAM" id="SSF54814">
    <property type="entry name" value="Prokaryotic type KH domain (KH-domain type II)"/>
    <property type="match status" value="1"/>
</dbReference>
<evidence type="ECO:0000256" key="6">
    <source>
        <dbReference type="HAMAP-Rule" id="MF_00367"/>
    </source>
</evidence>
<comment type="subunit">
    <text evidence="6">Monomer.</text>
</comment>
<dbReference type="InterPro" id="IPR006073">
    <property type="entry name" value="GTP-bd"/>
</dbReference>
<dbReference type="RefSeq" id="WP_204497084.1">
    <property type="nucleotide sequence ID" value="NZ_JAFBDR010000001.1"/>
</dbReference>
<keyword evidence="4 6" id="KW-0694">RNA-binding</keyword>